<dbReference type="InterPro" id="IPR033471">
    <property type="entry name" value="DIRP"/>
</dbReference>
<keyword evidence="7" id="KW-1185">Reference proteome</keyword>
<feature type="compositionally biased region" description="Basic and acidic residues" evidence="3">
    <location>
        <begin position="94"/>
        <end position="104"/>
    </location>
</feature>
<dbReference type="SMART" id="SM01135">
    <property type="entry name" value="DIRP"/>
    <property type="match status" value="1"/>
</dbReference>
<feature type="region of interest" description="Disordered" evidence="3">
    <location>
        <begin position="94"/>
        <end position="118"/>
    </location>
</feature>
<dbReference type="InterPro" id="IPR001005">
    <property type="entry name" value="SANT/Myb"/>
</dbReference>
<accession>A0A1R2CAR8</accession>
<evidence type="ECO:0008006" key="8">
    <source>
        <dbReference type="Google" id="ProtNLM"/>
    </source>
</evidence>
<evidence type="ECO:0000256" key="2">
    <source>
        <dbReference type="ARBA" id="ARBA00023242"/>
    </source>
</evidence>
<dbReference type="SUPFAM" id="SSF46689">
    <property type="entry name" value="Homeodomain-like"/>
    <property type="match status" value="1"/>
</dbReference>
<dbReference type="PANTHER" id="PTHR21689">
    <property type="entry name" value="LIN-9"/>
    <property type="match status" value="1"/>
</dbReference>
<protein>
    <recommendedName>
        <fullName evidence="8">DIRP domain-containing protein</fullName>
    </recommendedName>
</protein>
<dbReference type="EMBL" id="MPUH01000217">
    <property type="protein sequence ID" value="OMJ86060.1"/>
    <property type="molecule type" value="Genomic_DNA"/>
</dbReference>
<dbReference type="InterPro" id="IPR010561">
    <property type="entry name" value="LIN-9/ALY1"/>
</dbReference>
<dbReference type="OrthoDB" id="2339771at2759"/>
<dbReference type="GO" id="GO:0003677">
    <property type="term" value="F:DNA binding"/>
    <property type="evidence" value="ECO:0007669"/>
    <property type="project" value="TreeGrafter"/>
</dbReference>
<organism evidence="6 7">
    <name type="scientific">Stentor coeruleus</name>
    <dbReference type="NCBI Taxonomy" id="5963"/>
    <lineage>
        <taxon>Eukaryota</taxon>
        <taxon>Sar</taxon>
        <taxon>Alveolata</taxon>
        <taxon>Ciliophora</taxon>
        <taxon>Postciliodesmatophora</taxon>
        <taxon>Heterotrichea</taxon>
        <taxon>Heterotrichida</taxon>
        <taxon>Stentoridae</taxon>
        <taxon>Stentor</taxon>
    </lineage>
</organism>
<dbReference type="Pfam" id="PF00249">
    <property type="entry name" value="Myb_DNA-binding"/>
    <property type="match status" value="1"/>
</dbReference>
<evidence type="ECO:0000313" key="6">
    <source>
        <dbReference type="EMBL" id="OMJ86060.1"/>
    </source>
</evidence>
<dbReference type="CDD" id="cd00167">
    <property type="entry name" value="SANT"/>
    <property type="match status" value="1"/>
</dbReference>
<dbReference type="InterPro" id="IPR009057">
    <property type="entry name" value="Homeodomain-like_sf"/>
</dbReference>
<feature type="domain" description="DIRP" evidence="5">
    <location>
        <begin position="199"/>
        <end position="308"/>
    </location>
</feature>
<feature type="domain" description="Myb-like" evidence="4">
    <location>
        <begin position="8"/>
        <end position="64"/>
    </location>
</feature>
<dbReference type="GO" id="GO:0017053">
    <property type="term" value="C:transcription repressor complex"/>
    <property type="evidence" value="ECO:0007669"/>
    <property type="project" value="InterPro"/>
</dbReference>
<dbReference type="GO" id="GO:0006357">
    <property type="term" value="P:regulation of transcription by RNA polymerase II"/>
    <property type="evidence" value="ECO:0007669"/>
    <property type="project" value="TreeGrafter"/>
</dbReference>
<gene>
    <name evidence="6" type="ORF">SteCoe_12496</name>
</gene>
<name>A0A1R2CAR8_9CILI</name>
<dbReference type="AlphaFoldDB" id="A0A1R2CAR8"/>
<evidence type="ECO:0000256" key="1">
    <source>
        <dbReference type="ARBA" id="ARBA00004123"/>
    </source>
</evidence>
<dbReference type="GO" id="GO:0006351">
    <property type="term" value="P:DNA-templated transcription"/>
    <property type="evidence" value="ECO:0007669"/>
    <property type="project" value="InterPro"/>
</dbReference>
<dbReference type="PANTHER" id="PTHR21689:SF2">
    <property type="entry name" value="PROTEIN LIN-9 HOMOLOG"/>
    <property type="match status" value="1"/>
</dbReference>
<comment type="subcellular location">
    <subcellularLocation>
        <location evidence="1">Nucleus</location>
    </subcellularLocation>
</comment>
<dbReference type="Proteomes" id="UP000187209">
    <property type="component" value="Unassembled WGS sequence"/>
</dbReference>
<dbReference type="GO" id="GO:0005654">
    <property type="term" value="C:nucleoplasm"/>
    <property type="evidence" value="ECO:0007669"/>
    <property type="project" value="TreeGrafter"/>
</dbReference>
<evidence type="ECO:0000259" key="4">
    <source>
        <dbReference type="SMART" id="SM00717"/>
    </source>
</evidence>
<comment type="caution">
    <text evidence="6">The sequence shown here is derived from an EMBL/GenBank/DDBJ whole genome shotgun (WGS) entry which is preliminary data.</text>
</comment>
<proteinExistence type="predicted"/>
<evidence type="ECO:0000259" key="5">
    <source>
        <dbReference type="SMART" id="SM01135"/>
    </source>
</evidence>
<dbReference type="Pfam" id="PF06584">
    <property type="entry name" value="DIRP"/>
    <property type="match status" value="1"/>
</dbReference>
<evidence type="ECO:0000313" key="7">
    <source>
        <dbReference type="Proteomes" id="UP000187209"/>
    </source>
</evidence>
<dbReference type="Gene3D" id="1.10.10.60">
    <property type="entry name" value="Homeodomain-like"/>
    <property type="match status" value="1"/>
</dbReference>
<reference evidence="6 7" key="1">
    <citation type="submission" date="2016-11" db="EMBL/GenBank/DDBJ databases">
        <title>The macronuclear genome of Stentor coeruleus: a giant cell with tiny introns.</title>
        <authorList>
            <person name="Slabodnick M."/>
            <person name="Ruby J.G."/>
            <person name="Reiff S.B."/>
            <person name="Swart E.C."/>
            <person name="Gosai S."/>
            <person name="Prabakaran S."/>
            <person name="Witkowska E."/>
            <person name="Larue G.E."/>
            <person name="Fisher S."/>
            <person name="Freeman R.M."/>
            <person name="Gunawardena J."/>
            <person name="Chu W."/>
            <person name="Stover N.A."/>
            <person name="Gregory B.D."/>
            <person name="Nowacki M."/>
            <person name="Derisi J."/>
            <person name="Roy S.W."/>
            <person name="Marshall W.F."/>
            <person name="Sood P."/>
        </authorList>
    </citation>
    <scope>NUCLEOTIDE SEQUENCE [LARGE SCALE GENOMIC DNA]</scope>
    <source>
        <strain evidence="6">WM001</strain>
    </source>
</reference>
<evidence type="ECO:0000256" key="3">
    <source>
        <dbReference type="SAM" id="MobiDB-lite"/>
    </source>
</evidence>
<dbReference type="SMART" id="SM00717">
    <property type="entry name" value="SANT"/>
    <property type="match status" value="1"/>
</dbReference>
<dbReference type="GO" id="GO:0051726">
    <property type="term" value="P:regulation of cell cycle"/>
    <property type="evidence" value="ECO:0007669"/>
    <property type="project" value="TreeGrafter"/>
</dbReference>
<sequence>MNSIEERMGPRWSEEELHLLFNGLRKHGRNWSAISEDFKQLKSQSIYPRTDSMIEAIYLKNKTYLSIPSANPTDFAAIMADHYDSSEGIKYELQDDDMKKHSPSEDPLGLPKKRQDRPYDLKTSSKKLCQKKCDCYEYISKLADPSYIHSKKLIEGYSRKSFDNFVYARGTYLNDYALNKTEENPVSPKFLQWCKAEWFYSYIDKGFFEYNEFEEALKVLKVNEIEVFTKYEFQVIRNALGRPRRFSANFIAQERKKLTKCREAMKVLQQGKVLPLAYHDMLIYIKINQTNPSSRLMVGQKVLAVHPSTRELRSGSILTLDSSRYHIQFDRPELGVAPVTDSQILPLITESSKTCEIEEPATFVYKPVQEREVISSSFVIEGFKAGVNIYAMAFLLKLLERKEALIELLKQYNAEFAENMSKHPAWRPDYDLQQQYAWICVAIQAINTSISKVLEIFRLRNRPPPQQVVTIEQDNKIEQIRDAAMSILMDQELEQRPSQFSENEHLRIQEFLKNGVVLIGVMDLMIKENDYSLVKHLDENLTLLSPACESNKVKFEEVCRLVDQIKNKITNR</sequence>
<keyword evidence="2" id="KW-0539">Nucleus</keyword>